<dbReference type="EMBL" id="JAXCGZ010012388">
    <property type="protein sequence ID" value="KAK7073606.1"/>
    <property type="molecule type" value="Genomic_DNA"/>
</dbReference>
<feature type="non-terminal residue" evidence="1">
    <location>
        <position position="103"/>
    </location>
</feature>
<organism evidence="1 2">
    <name type="scientific">Halocaridina rubra</name>
    <name type="common">Hawaiian red shrimp</name>
    <dbReference type="NCBI Taxonomy" id="373956"/>
    <lineage>
        <taxon>Eukaryota</taxon>
        <taxon>Metazoa</taxon>
        <taxon>Ecdysozoa</taxon>
        <taxon>Arthropoda</taxon>
        <taxon>Crustacea</taxon>
        <taxon>Multicrustacea</taxon>
        <taxon>Malacostraca</taxon>
        <taxon>Eumalacostraca</taxon>
        <taxon>Eucarida</taxon>
        <taxon>Decapoda</taxon>
        <taxon>Pleocyemata</taxon>
        <taxon>Caridea</taxon>
        <taxon>Atyoidea</taxon>
        <taxon>Atyidae</taxon>
        <taxon>Halocaridina</taxon>
    </lineage>
</organism>
<gene>
    <name evidence="1" type="ORF">SK128_017721</name>
</gene>
<proteinExistence type="predicted"/>
<dbReference type="AlphaFoldDB" id="A0AAN8WWG5"/>
<dbReference type="SUPFAM" id="SSF53850">
    <property type="entry name" value="Periplasmic binding protein-like II"/>
    <property type="match status" value="1"/>
</dbReference>
<comment type="caution">
    <text evidence="1">The sequence shown here is derived from an EMBL/GenBank/DDBJ whole genome shotgun (WGS) entry which is preliminary data.</text>
</comment>
<sequence>MLQRVWQELDYRLDLCCVSGSTHIENVLHGKYVFTYGRTGGEILAYMRGRENFHISRNSLISVPVAIAFPRGSPLKAPFDQVIMRLASSGLLQKFESEEFEKA</sequence>
<name>A0AAN8WWG5_HALRR</name>
<reference evidence="1 2" key="1">
    <citation type="submission" date="2023-11" db="EMBL/GenBank/DDBJ databases">
        <title>Halocaridina rubra genome assembly.</title>
        <authorList>
            <person name="Smith C."/>
        </authorList>
    </citation>
    <scope>NUCLEOTIDE SEQUENCE [LARGE SCALE GENOMIC DNA]</scope>
    <source>
        <strain evidence="1">EP-1</strain>
        <tissue evidence="1">Whole</tissue>
    </source>
</reference>
<protein>
    <submittedName>
        <fullName evidence="1">Uncharacterized protein</fullName>
    </submittedName>
</protein>
<evidence type="ECO:0000313" key="1">
    <source>
        <dbReference type="EMBL" id="KAK7073606.1"/>
    </source>
</evidence>
<accession>A0AAN8WWG5</accession>
<dbReference type="Proteomes" id="UP001381693">
    <property type="component" value="Unassembled WGS sequence"/>
</dbReference>
<keyword evidence="2" id="KW-1185">Reference proteome</keyword>
<evidence type="ECO:0000313" key="2">
    <source>
        <dbReference type="Proteomes" id="UP001381693"/>
    </source>
</evidence>
<dbReference type="Gene3D" id="3.40.190.10">
    <property type="entry name" value="Periplasmic binding protein-like II"/>
    <property type="match status" value="2"/>
</dbReference>